<organism evidence="2 3">
    <name type="scientific">Armillaria gallica</name>
    <name type="common">Bulbous honey fungus</name>
    <name type="synonym">Armillaria bulbosa</name>
    <dbReference type="NCBI Taxonomy" id="47427"/>
    <lineage>
        <taxon>Eukaryota</taxon>
        <taxon>Fungi</taxon>
        <taxon>Dikarya</taxon>
        <taxon>Basidiomycota</taxon>
        <taxon>Agaricomycotina</taxon>
        <taxon>Agaricomycetes</taxon>
        <taxon>Agaricomycetidae</taxon>
        <taxon>Agaricales</taxon>
        <taxon>Marasmiineae</taxon>
        <taxon>Physalacriaceae</taxon>
        <taxon>Armillaria</taxon>
    </lineage>
</organism>
<evidence type="ECO:0000313" key="2">
    <source>
        <dbReference type="EMBL" id="PBK79001.1"/>
    </source>
</evidence>
<feature type="region of interest" description="Disordered" evidence="1">
    <location>
        <begin position="47"/>
        <end position="67"/>
    </location>
</feature>
<gene>
    <name evidence="2" type="ORF">ARMGADRAFT_1041109</name>
</gene>
<feature type="compositionally biased region" description="Basic and acidic residues" evidence="1">
    <location>
        <begin position="7"/>
        <end position="28"/>
    </location>
</feature>
<feature type="compositionally biased region" description="Basic and acidic residues" evidence="1">
    <location>
        <begin position="47"/>
        <end position="58"/>
    </location>
</feature>
<accession>A0A2H3C7E6</accession>
<reference evidence="3" key="1">
    <citation type="journal article" date="2017" name="Nat. Ecol. Evol.">
        <title>Genome expansion and lineage-specific genetic innovations in the forest pathogenic fungi Armillaria.</title>
        <authorList>
            <person name="Sipos G."/>
            <person name="Prasanna A.N."/>
            <person name="Walter M.C."/>
            <person name="O'Connor E."/>
            <person name="Balint B."/>
            <person name="Krizsan K."/>
            <person name="Kiss B."/>
            <person name="Hess J."/>
            <person name="Varga T."/>
            <person name="Slot J."/>
            <person name="Riley R."/>
            <person name="Boka B."/>
            <person name="Rigling D."/>
            <person name="Barry K."/>
            <person name="Lee J."/>
            <person name="Mihaltcheva S."/>
            <person name="LaButti K."/>
            <person name="Lipzen A."/>
            <person name="Waldron R."/>
            <person name="Moloney N.M."/>
            <person name="Sperisen C."/>
            <person name="Kredics L."/>
            <person name="Vagvoelgyi C."/>
            <person name="Patrignani A."/>
            <person name="Fitzpatrick D."/>
            <person name="Nagy I."/>
            <person name="Doyle S."/>
            <person name="Anderson J.B."/>
            <person name="Grigoriev I.V."/>
            <person name="Gueldener U."/>
            <person name="Muensterkoetter M."/>
            <person name="Nagy L.G."/>
        </authorList>
    </citation>
    <scope>NUCLEOTIDE SEQUENCE [LARGE SCALE GENOMIC DNA]</scope>
    <source>
        <strain evidence="3">Ar21-2</strain>
    </source>
</reference>
<dbReference type="InParanoid" id="A0A2H3C7E6"/>
<keyword evidence="3" id="KW-1185">Reference proteome</keyword>
<feature type="non-terminal residue" evidence="2">
    <location>
        <position position="106"/>
    </location>
</feature>
<dbReference type="EMBL" id="KZ293875">
    <property type="protein sequence ID" value="PBK79001.1"/>
    <property type="molecule type" value="Genomic_DNA"/>
</dbReference>
<feature type="region of interest" description="Disordered" evidence="1">
    <location>
        <begin position="1"/>
        <end position="33"/>
    </location>
</feature>
<sequence>MPKVHQKVPDAKVNNEENKRPIHKDHEYCQPTSSKVLVEDLVTTKEDEDHFHEYHTAPDEDEDEKHRIAPATRRLWDRPVMRENLDWPGDNRMPEEWNAMMSDIWS</sequence>
<dbReference type="AlphaFoldDB" id="A0A2H3C7E6"/>
<dbReference type="Proteomes" id="UP000217790">
    <property type="component" value="Unassembled WGS sequence"/>
</dbReference>
<name>A0A2H3C7E6_ARMGA</name>
<protein>
    <submittedName>
        <fullName evidence="2">Uncharacterized protein</fullName>
    </submittedName>
</protein>
<evidence type="ECO:0000256" key="1">
    <source>
        <dbReference type="SAM" id="MobiDB-lite"/>
    </source>
</evidence>
<evidence type="ECO:0000313" key="3">
    <source>
        <dbReference type="Proteomes" id="UP000217790"/>
    </source>
</evidence>
<proteinExistence type="predicted"/>
<dbReference type="OrthoDB" id="2954297at2759"/>